<evidence type="ECO:0000313" key="4">
    <source>
        <dbReference type="Proteomes" id="UP000248745"/>
    </source>
</evidence>
<protein>
    <recommendedName>
        <fullName evidence="2">Secretion system C-terminal sorting domain-containing protein</fullName>
    </recommendedName>
</protein>
<organism evidence="3 4">
    <name type="scientific">Taibaiella soli</name>
    <dbReference type="NCBI Taxonomy" id="1649169"/>
    <lineage>
        <taxon>Bacteria</taxon>
        <taxon>Pseudomonadati</taxon>
        <taxon>Bacteroidota</taxon>
        <taxon>Chitinophagia</taxon>
        <taxon>Chitinophagales</taxon>
        <taxon>Chitinophagaceae</taxon>
        <taxon>Taibaiella</taxon>
    </lineage>
</organism>
<evidence type="ECO:0000256" key="1">
    <source>
        <dbReference type="SAM" id="SignalP"/>
    </source>
</evidence>
<accession>A0A2W2B6Z9</accession>
<feature type="chain" id="PRO_5016060269" description="Secretion system C-terminal sorting domain-containing protein" evidence="1">
    <location>
        <begin position="29"/>
        <end position="614"/>
    </location>
</feature>
<dbReference type="Gene3D" id="2.60.40.10">
    <property type="entry name" value="Immunoglobulins"/>
    <property type="match status" value="1"/>
</dbReference>
<dbReference type="AlphaFoldDB" id="A0A2W2B6Z9"/>
<feature type="domain" description="Secretion system C-terminal sorting" evidence="2">
    <location>
        <begin position="538"/>
        <end position="607"/>
    </location>
</feature>
<dbReference type="NCBIfam" id="TIGR04183">
    <property type="entry name" value="Por_Secre_tail"/>
    <property type="match status" value="1"/>
</dbReference>
<keyword evidence="4" id="KW-1185">Reference proteome</keyword>
<gene>
    <name evidence="3" type="ORF">DN068_17075</name>
</gene>
<keyword evidence="1" id="KW-0732">Signal</keyword>
<feature type="signal peptide" evidence="1">
    <location>
        <begin position="1"/>
        <end position="28"/>
    </location>
</feature>
<dbReference type="RefSeq" id="WP_111000148.1">
    <property type="nucleotide sequence ID" value="NZ_QKTW01000022.1"/>
</dbReference>
<dbReference type="EMBL" id="QKTW01000022">
    <property type="protein sequence ID" value="PZF71777.1"/>
    <property type="molecule type" value="Genomic_DNA"/>
</dbReference>
<dbReference type="Pfam" id="PF18962">
    <property type="entry name" value="Por_Secre_tail"/>
    <property type="match status" value="1"/>
</dbReference>
<sequence length="614" mass="65756">MKLNTKLLNLKKFGAITLLAATSTFAKAQTNYDVNYQRVSMGGTGVTISNKVGTGTSVGDVVLYQNVITVSGQAMDVVVHTLSLTNGTISTFDKTGTGTGYTNNDDRFFSPQFNMNSGGGSAKFSFEFIKHGTYSTTTKTGTLVNLQHVILNTYDIDGNGGNGSNQYNDFSGFTKAELGKTTTIATSYNSTTGMTHFRSTIDSNSTNATADNTRARLSYDNMSTFTVSVGAEGSGAAYFFIDFSVGPNWSVTPNTLTPPIVDLNTNTTGYDNTATFSNNAVSFTTGGSNIPPQSTTPSTGTTLDNMTISVTTAELLNGGSEQLKINGATSGSPIALNFTDGASIPNIVLGGVTYKVAAKVTGGERSLVFTKNSSTTIPMVQAEALLDAIQYNNTATSPAVGNRVFDVTVSDAGFYSEVPAHFTVSVINPLPLTLVSFTGTAKNTDVQLDWLTYREENTSYFSIERSNDGQNFESIGTVTSQHNTDQQYQYSFTDANPNNGANFYRLKTVDYDQKTQYSPVVKVSMQTSDVYQSVVASPNPFNATLNVQVNAAQRETGYIRLFDVQGKPVYNASQTFEIGANNVSIDNLDNLPTGMYILQIQSPGINIARNIVKK</sequence>
<evidence type="ECO:0000259" key="2">
    <source>
        <dbReference type="Pfam" id="PF18962"/>
    </source>
</evidence>
<proteinExistence type="predicted"/>
<reference evidence="3 4" key="1">
    <citation type="submission" date="2018-06" db="EMBL/GenBank/DDBJ databases">
        <title>Mucibacter soli gen. nov., sp. nov., a new member of the family Chitinophagaceae producing mucin.</title>
        <authorList>
            <person name="Kim M.-K."/>
            <person name="Park S."/>
            <person name="Kim T.-S."/>
            <person name="Joung Y."/>
            <person name="Han J.-H."/>
            <person name="Kim S.B."/>
        </authorList>
    </citation>
    <scope>NUCLEOTIDE SEQUENCE [LARGE SCALE GENOMIC DNA]</scope>
    <source>
        <strain evidence="3 4">R1-15</strain>
    </source>
</reference>
<evidence type="ECO:0000313" key="3">
    <source>
        <dbReference type="EMBL" id="PZF71777.1"/>
    </source>
</evidence>
<name>A0A2W2B6Z9_9BACT</name>
<dbReference type="InterPro" id="IPR013783">
    <property type="entry name" value="Ig-like_fold"/>
</dbReference>
<dbReference type="Proteomes" id="UP000248745">
    <property type="component" value="Unassembled WGS sequence"/>
</dbReference>
<comment type="caution">
    <text evidence="3">The sequence shown here is derived from an EMBL/GenBank/DDBJ whole genome shotgun (WGS) entry which is preliminary data.</text>
</comment>
<dbReference type="InterPro" id="IPR026444">
    <property type="entry name" value="Secre_tail"/>
</dbReference>
<dbReference type="OrthoDB" id="601499at2"/>